<reference evidence="11 12" key="1">
    <citation type="submission" date="2019-04" db="EMBL/GenBank/DDBJ databases">
        <title>Friends and foes A comparative genomics study of 23 Aspergillus species from section Flavi.</title>
        <authorList>
            <consortium name="DOE Joint Genome Institute"/>
            <person name="Kjaerbolling I."/>
            <person name="Vesth T."/>
            <person name="Frisvad J.C."/>
            <person name="Nybo J.L."/>
            <person name="Theobald S."/>
            <person name="Kildgaard S."/>
            <person name="Isbrandt T."/>
            <person name="Kuo A."/>
            <person name="Sato A."/>
            <person name="Lyhne E.K."/>
            <person name="Kogle M.E."/>
            <person name="Wiebenga A."/>
            <person name="Kun R.S."/>
            <person name="Lubbers R.J."/>
            <person name="Makela M.R."/>
            <person name="Barry K."/>
            <person name="Chovatia M."/>
            <person name="Clum A."/>
            <person name="Daum C."/>
            <person name="Haridas S."/>
            <person name="He G."/>
            <person name="LaButti K."/>
            <person name="Lipzen A."/>
            <person name="Mondo S."/>
            <person name="Riley R."/>
            <person name="Salamov A."/>
            <person name="Simmons B.A."/>
            <person name="Magnuson J.K."/>
            <person name="Henrissat B."/>
            <person name="Mortensen U.H."/>
            <person name="Larsen T.O."/>
            <person name="Devries R.P."/>
            <person name="Grigoriev I.V."/>
            <person name="Machida M."/>
            <person name="Baker S.E."/>
            <person name="Andersen M.R."/>
        </authorList>
    </citation>
    <scope>NUCLEOTIDE SEQUENCE [LARGE SCALE GENOMIC DNA]</scope>
    <source>
        <strain evidence="11 12">IBT 18842</strain>
    </source>
</reference>
<gene>
    <name evidence="11" type="ORF">BDV25DRAFT_138890</name>
</gene>
<evidence type="ECO:0000256" key="7">
    <source>
        <dbReference type="PROSITE-ProRule" id="PRU00409"/>
    </source>
</evidence>
<evidence type="ECO:0000256" key="6">
    <source>
        <dbReference type="ARBA" id="ARBA00023267"/>
    </source>
</evidence>
<proteinExistence type="predicted"/>
<dbReference type="InterPro" id="IPR011764">
    <property type="entry name" value="Biotin_carboxylation_dom"/>
</dbReference>
<evidence type="ECO:0000256" key="3">
    <source>
        <dbReference type="ARBA" id="ARBA00022741"/>
    </source>
</evidence>
<name>A0A5N6TYG4_ASPAV</name>
<dbReference type="Proteomes" id="UP000325780">
    <property type="component" value="Unassembled WGS sequence"/>
</dbReference>
<dbReference type="InterPro" id="IPR003778">
    <property type="entry name" value="CT_A_B"/>
</dbReference>
<dbReference type="EMBL" id="ML742072">
    <property type="protein sequence ID" value="KAE8151367.1"/>
    <property type="molecule type" value="Genomic_DNA"/>
</dbReference>
<dbReference type="SUPFAM" id="SSF160467">
    <property type="entry name" value="PH0987 N-terminal domain-like"/>
    <property type="match status" value="1"/>
</dbReference>
<feature type="domain" description="Lipoyl-binding" evidence="8">
    <location>
        <begin position="1087"/>
        <end position="1167"/>
    </location>
</feature>
<protein>
    <submittedName>
        <fullName evidence="11">Allophanate hydrolase subunit 2-domain-containing protein</fullName>
    </submittedName>
</protein>
<keyword evidence="5 7" id="KW-0067">ATP-binding</keyword>
<dbReference type="Gene3D" id="3.30.1360.40">
    <property type="match status" value="1"/>
</dbReference>
<dbReference type="Pfam" id="PF00364">
    <property type="entry name" value="Biotin_lipoyl"/>
    <property type="match status" value="1"/>
</dbReference>
<dbReference type="SMART" id="SM00878">
    <property type="entry name" value="Biotin_carb_C"/>
    <property type="match status" value="1"/>
</dbReference>
<keyword evidence="2" id="KW-0436">Ligase</keyword>
<dbReference type="CDD" id="cd06850">
    <property type="entry name" value="biotinyl_domain"/>
    <property type="match status" value="1"/>
</dbReference>
<dbReference type="InterPro" id="IPR005479">
    <property type="entry name" value="CPAse_ATP-bd"/>
</dbReference>
<dbReference type="SUPFAM" id="SSF51246">
    <property type="entry name" value="Rudiment single hybrid motif"/>
    <property type="match status" value="1"/>
</dbReference>
<dbReference type="InterPro" id="IPR011761">
    <property type="entry name" value="ATP-grasp"/>
</dbReference>
<dbReference type="GO" id="GO:0046872">
    <property type="term" value="F:metal ion binding"/>
    <property type="evidence" value="ECO:0007669"/>
    <property type="project" value="InterPro"/>
</dbReference>
<dbReference type="InterPro" id="IPR000089">
    <property type="entry name" value="Biotin_lipoyl"/>
</dbReference>
<dbReference type="Pfam" id="PF02682">
    <property type="entry name" value="CT_C_D"/>
    <property type="match status" value="1"/>
</dbReference>
<feature type="domain" description="ATP-grasp" evidence="9">
    <location>
        <begin position="82"/>
        <end position="290"/>
    </location>
</feature>
<evidence type="ECO:0000313" key="12">
    <source>
        <dbReference type="Proteomes" id="UP000325780"/>
    </source>
</evidence>
<dbReference type="SUPFAM" id="SSF50891">
    <property type="entry name" value="Cyclophilin-like"/>
    <property type="match status" value="2"/>
</dbReference>
<dbReference type="SUPFAM" id="SSF51230">
    <property type="entry name" value="Single hybrid motif"/>
    <property type="match status" value="1"/>
</dbReference>
<dbReference type="PROSITE" id="PS00867">
    <property type="entry name" value="CPSASE_2"/>
    <property type="match status" value="1"/>
</dbReference>
<dbReference type="InterPro" id="IPR011053">
    <property type="entry name" value="Single_hybrid_motif"/>
</dbReference>
<dbReference type="AlphaFoldDB" id="A0A5N6TYG4"/>
<dbReference type="PANTHER" id="PTHR18866">
    <property type="entry name" value="CARBOXYLASE:PYRUVATE/ACETYL-COA/PROPIONYL-COA CARBOXYLASE"/>
    <property type="match status" value="1"/>
</dbReference>
<dbReference type="GO" id="GO:0005524">
    <property type="term" value="F:ATP binding"/>
    <property type="evidence" value="ECO:0007669"/>
    <property type="project" value="UniProtKB-UniRule"/>
</dbReference>
<dbReference type="InterPro" id="IPR011054">
    <property type="entry name" value="Rudment_hybrid_motif"/>
</dbReference>
<dbReference type="Pfam" id="PF00289">
    <property type="entry name" value="Biotin_carb_N"/>
    <property type="match status" value="1"/>
</dbReference>
<dbReference type="GO" id="GO:0016874">
    <property type="term" value="F:ligase activity"/>
    <property type="evidence" value="ECO:0007669"/>
    <property type="project" value="UniProtKB-KW"/>
</dbReference>
<dbReference type="SMART" id="SM00797">
    <property type="entry name" value="AHS2"/>
    <property type="match status" value="1"/>
</dbReference>
<accession>A0A5N6TYG4</accession>
<dbReference type="OrthoDB" id="196847at2759"/>
<dbReference type="Gene3D" id="2.40.100.10">
    <property type="entry name" value="Cyclophilin-like"/>
    <property type="match status" value="2"/>
</dbReference>
<evidence type="ECO:0000256" key="5">
    <source>
        <dbReference type="ARBA" id="ARBA00022840"/>
    </source>
</evidence>
<dbReference type="GO" id="GO:0016787">
    <property type="term" value="F:hydrolase activity"/>
    <property type="evidence" value="ECO:0007669"/>
    <property type="project" value="UniProtKB-KW"/>
</dbReference>
<evidence type="ECO:0000256" key="4">
    <source>
        <dbReference type="ARBA" id="ARBA00022801"/>
    </source>
</evidence>
<comment type="cofactor">
    <cofactor evidence="1">
        <name>biotin</name>
        <dbReference type="ChEBI" id="CHEBI:57586"/>
    </cofactor>
</comment>
<dbReference type="Gene3D" id="3.30.470.20">
    <property type="entry name" value="ATP-grasp fold, B domain"/>
    <property type="match status" value="1"/>
</dbReference>
<dbReference type="InterPro" id="IPR003833">
    <property type="entry name" value="CT_C_D"/>
</dbReference>
<dbReference type="PROSITE" id="PS50975">
    <property type="entry name" value="ATP_GRASP"/>
    <property type="match status" value="1"/>
</dbReference>
<keyword evidence="6" id="KW-0092">Biotin</keyword>
<feature type="domain" description="Biotin carboxylation" evidence="10">
    <location>
        <begin position="8"/>
        <end position="418"/>
    </location>
</feature>
<sequence>MESEPLRHISKVLVANRGEIAVRCLRACRELGVQSVAIITGVDGTSLHARLADEVVTLPGSDSTAYTDGKSILNICKDVGADAVIPGYGFFSENVEFAEAAVKAGITFGYCREREYPGHSWDAAAHIRDACSRMCAEARVSGYNEDEIEKAFALVESRADALFKNSSVFLEKYYPHSRHVEVQVAGNGETVVTFGERECSLQRRHQKVIEESPSPFVEHQPGFRGRMMEAAKWYALQLNYKSVGTVEFLVDDETADFFFLEMNTRLQVEHGISELCYGVDLVHLMLRQADYEHGGHLGMPSEILQGLGRPCSRVPLRSFAPSPGVLQSVVWPEGEGVRVDTWVQSGQRIPVHYDPLIGKVMVHSPDGRAAAQQKMLSALANTTLQGTQTNLDYLCKILQSDIFTTGYTLTNSLSTFVFQACAMQVLDPGLFTTVQDYPGRIDIGYGVPPSGLMDDLSSRAANIIVGNSVEVELLEVTLTGPELLFHEFAVVAVCGARIPVTVDGVEQPMWSRIIVRQGQVLKLGSITGSGSRSYIAIRGSFPQIPTYLGSKSTTPELQLGGIQGRRLETHDILEISSKSAIDAANITPISLSHGATPDYNVKEIYCLEGPFGSGDILSPEGKDAIVNSQWTVNHDSSRSGVRLRGPRIKWSRARGGGGGSHPSNVFDYGYSTGGVNWTGESPIILMRDRQLKSGDAVQFRMTTFDNAQRIRRAKDAYLQALASYVQQKDDAAIPALCLDIGTESTPSILKTKLATPSHPRVTFRQSGDTGIVVEFGEQVADLRNTASVKLLSEQPASRNLSGVRYEPNIATLTVHYDPYQLSQSSLLQILDKLDDKIAQVPGMQFPAREVHLPLCLDHPSMRDATQRYVDSIRPTASYLPDNVEYLRKANALESRSDVFDALLKTPWLAVAVGFFVGTPILFPLDPRYLYPGQKYSPNRTYTPSGSVGLGGSLLGLYPVASPGGYQLMGRTLSAWDTAGTRPGFSAAKPWLFDQYDIVKFYQVTVEEFNQAEQDFLAGRYQFKITTATLDMDHYIVKFDAAARDPACQDWQRRQAIAPEEMNILEQRLFDEWSVAKTAAGQGENGAEADLLDKVLISSPVDANVWKVHVKAGDVLEKGQVVAILEAMKMEIQVLVGEGQEGATVTSILCQPGSITAPGTTILPARISQMYVRIVFLLS</sequence>
<dbReference type="InterPro" id="IPR016185">
    <property type="entry name" value="PreATP-grasp_dom_sf"/>
</dbReference>
<evidence type="ECO:0000313" key="11">
    <source>
        <dbReference type="EMBL" id="KAE8151367.1"/>
    </source>
</evidence>
<dbReference type="InterPro" id="IPR005481">
    <property type="entry name" value="BC-like_N"/>
</dbReference>
<keyword evidence="4 11" id="KW-0378">Hydrolase</keyword>
<dbReference type="PROSITE" id="PS50979">
    <property type="entry name" value="BC"/>
    <property type="match status" value="1"/>
</dbReference>
<keyword evidence="3 7" id="KW-0547">Nucleotide-binding</keyword>
<dbReference type="InterPro" id="IPR005482">
    <property type="entry name" value="Biotin_COase_C"/>
</dbReference>
<dbReference type="SMART" id="SM00796">
    <property type="entry name" value="AHS1"/>
    <property type="match status" value="1"/>
</dbReference>
<dbReference type="SUPFAM" id="SSF52440">
    <property type="entry name" value="PreATP-grasp domain"/>
    <property type="match status" value="1"/>
</dbReference>
<organism evidence="11 12">
    <name type="scientific">Aspergillus avenaceus</name>
    <dbReference type="NCBI Taxonomy" id="36643"/>
    <lineage>
        <taxon>Eukaryota</taxon>
        <taxon>Fungi</taxon>
        <taxon>Dikarya</taxon>
        <taxon>Ascomycota</taxon>
        <taxon>Pezizomycotina</taxon>
        <taxon>Eurotiomycetes</taxon>
        <taxon>Eurotiomycetidae</taxon>
        <taxon>Eurotiales</taxon>
        <taxon>Aspergillaceae</taxon>
        <taxon>Aspergillus</taxon>
        <taxon>Aspergillus subgen. Circumdati</taxon>
    </lineage>
</organism>
<evidence type="ECO:0000259" key="10">
    <source>
        <dbReference type="PROSITE" id="PS50979"/>
    </source>
</evidence>
<evidence type="ECO:0000256" key="1">
    <source>
        <dbReference type="ARBA" id="ARBA00001953"/>
    </source>
</evidence>
<dbReference type="Pfam" id="PF02785">
    <property type="entry name" value="Biotin_carb_C"/>
    <property type="match status" value="1"/>
</dbReference>
<dbReference type="SUPFAM" id="SSF56059">
    <property type="entry name" value="Glutathione synthetase ATP-binding domain-like"/>
    <property type="match status" value="1"/>
</dbReference>
<dbReference type="PANTHER" id="PTHR18866:SF128">
    <property type="entry name" value="UREA AMIDOLYASE"/>
    <property type="match status" value="1"/>
</dbReference>
<evidence type="ECO:0000256" key="2">
    <source>
        <dbReference type="ARBA" id="ARBA00022598"/>
    </source>
</evidence>
<keyword evidence="12" id="KW-1185">Reference proteome</keyword>
<evidence type="ECO:0000259" key="8">
    <source>
        <dbReference type="PROSITE" id="PS50968"/>
    </source>
</evidence>
<dbReference type="InterPro" id="IPR050856">
    <property type="entry name" value="Biotin_carboxylase_complex"/>
</dbReference>
<dbReference type="InterPro" id="IPR029000">
    <property type="entry name" value="Cyclophilin-like_dom_sf"/>
</dbReference>
<dbReference type="Pfam" id="PF02626">
    <property type="entry name" value="CT_A_B"/>
    <property type="match status" value="1"/>
</dbReference>
<dbReference type="PROSITE" id="PS50968">
    <property type="entry name" value="BIOTINYL_LIPOYL"/>
    <property type="match status" value="1"/>
</dbReference>
<dbReference type="Pfam" id="PF02786">
    <property type="entry name" value="CPSase_L_D2"/>
    <property type="match status" value="1"/>
</dbReference>
<dbReference type="Gene3D" id="2.40.50.100">
    <property type="match status" value="1"/>
</dbReference>
<evidence type="ECO:0000259" key="9">
    <source>
        <dbReference type="PROSITE" id="PS50975"/>
    </source>
</evidence>